<proteinExistence type="evidence at transcript level"/>
<evidence type="ECO:0000256" key="10">
    <source>
        <dbReference type="SAM" id="Phobius"/>
    </source>
</evidence>
<feature type="transmembrane region" description="Helical" evidence="10">
    <location>
        <begin position="168"/>
        <end position="189"/>
    </location>
</feature>
<feature type="transmembrane region" description="Helical" evidence="10">
    <location>
        <begin position="29"/>
        <end position="53"/>
    </location>
</feature>
<evidence type="ECO:0000256" key="7">
    <source>
        <dbReference type="ARBA" id="ARBA00023136"/>
    </source>
</evidence>
<evidence type="ECO:0000256" key="5">
    <source>
        <dbReference type="ARBA" id="ARBA00022725"/>
    </source>
</evidence>
<evidence type="ECO:0000256" key="2">
    <source>
        <dbReference type="ARBA" id="ARBA00022475"/>
    </source>
</evidence>
<evidence type="ECO:0000313" key="11">
    <source>
        <dbReference type="EMBL" id="ALD51478.1"/>
    </source>
</evidence>
<reference evidence="11" key="2">
    <citation type="submission" date="2015-02" db="EMBL/GenBank/DDBJ databases">
        <authorList>
            <person name="Torres C."/>
        </authorList>
    </citation>
    <scope>NUCLEOTIDE SEQUENCE</scope>
</reference>
<feature type="non-terminal residue" evidence="11">
    <location>
        <position position="1"/>
    </location>
</feature>
<evidence type="ECO:0000256" key="9">
    <source>
        <dbReference type="ARBA" id="ARBA00023224"/>
    </source>
</evidence>
<evidence type="ECO:0000256" key="3">
    <source>
        <dbReference type="ARBA" id="ARBA00022606"/>
    </source>
</evidence>
<keyword evidence="5" id="KW-0552">Olfaction</keyword>
<evidence type="ECO:0000256" key="8">
    <source>
        <dbReference type="ARBA" id="ARBA00023170"/>
    </source>
</evidence>
<comment type="subcellular location">
    <subcellularLocation>
        <location evidence="1">Cell membrane</location>
        <topology evidence="1">Multi-pass membrane protein</topology>
    </subcellularLocation>
</comment>
<sequence length="402" mass="45390">SSGLDLLQRLLHWSGTLRHPRAGRWSSLAFYPLNAAASAAIALFLCSQGAAIWREGARDLDRLTLVLSTFNTIATWLFRLGHIAVHEHQFHYLSFQMERDFKDFLNPRDVPLLQASNQAHRRFVLSYLWFGVVLCMVWTLFPVATFGAGPDGLPFIMALPYDVSPLHAFIPTWIFGAFITVHVTMMTIISDTFNVSLMAQLRFQLVVLNEKIINLTTDIETPKSPLTKEEYITTKSAYESVKHTNIHHRLRQNLLHHQVIIRNTEMLENCIGGILLAQCLSIGAAVSFQLFQVAVSTQSLVQAGKFSCYLTVVLVELFMYCWFGDDLITESENVALAAYTAVTSLQGFPAADRRSLLIAMTRAHRPLRITAGGLFPFCRESFVSIVNMSYSYFAILRNFKDD</sequence>
<keyword evidence="2" id="KW-1003">Cell membrane</keyword>
<keyword evidence="8 11" id="KW-0675">Receptor</keyword>
<feature type="transmembrane region" description="Helical" evidence="10">
    <location>
        <begin position="127"/>
        <end position="148"/>
    </location>
</feature>
<evidence type="ECO:0000256" key="4">
    <source>
        <dbReference type="ARBA" id="ARBA00022692"/>
    </source>
</evidence>
<accession>A0A0M3SBP3</accession>
<keyword evidence="9" id="KW-0807">Transducer</keyword>
<keyword evidence="7 10" id="KW-0472">Membrane</keyword>
<dbReference type="GO" id="GO:0004984">
    <property type="term" value="F:olfactory receptor activity"/>
    <property type="evidence" value="ECO:0007669"/>
    <property type="project" value="InterPro"/>
</dbReference>
<protein>
    <submittedName>
        <fullName evidence="11">Odorant receptor 12</fullName>
    </submittedName>
</protein>
<name>A0A0M3SBP3_LOCMI</name>
<dbReference type="EMBL" id="KP843342">
    <property type="protein sequence ID" value="ALD51478.1"/>
    <property type="molecule type" value="mRNA"/>
</dbReference>
<keyword evidence="4 10" id="KW-0812">Transmembrane</keyword>
<dbReference type="Pfam" id="PF02949">
    <property type="entry name" value="7tm_6"/>
    <property type="match status" value="1"/>
</dbReference>
<dbReference type="GO" id="GO:0005549">
    <property type="term" value="F:odorant binding"/>
    <property type="evidence" value="ECO:0007669"/>
    <property type="project" value="InterPro"/>
</dbReference>
<feature type="transmembrane region" description="Helical" evidence="10">
    <location>
        <begin position="303"/>
        <end position="323"/>
    </location>
</feature>
<dbReference type="AlphaFoldDB" id="A0A0M3SBP3"/>
<keyword evidence="6 10" id="KW-1133">Transmembrane helix</keyword>
<organism evidence="11">
    <name type="scientific">Locusta migratoria</name>
    <name type="common">Migratory locust</name>
    <dbReference type="NCBI Taxonomy" id="7004"/>
    <lineage>
        <taxon>Eukaryota</taxon>
        <taxon>Metazoa</taxon>
        <taxon>Ecdysozoa</taxon>
        <taxon>Arthropoda</taxon>
        <taxon>Hexapoda</taxon>
        <taxon>Insecta</taxon>
        <taxon>Pterygota</taxon>
        <taxon>Neoptera</taxon>
        <taxon>Polyneoptera</taxon>
        <taxon>Orthoptera</taxon>
        <taxon>Caelifera</taxon>
        <taxon>Acrididea</taxon>
        <taxon>Acridomorpha</taxon>
        <taxon>Acridoidea</taxon>
        <taxon>Acrididae</taxon>
        <taxon>Oedipodinae</taxon>
        <taxon>Locusta</taxon>
    </lineage>
</organism>
<dbReference type="PANTHER" id="PTHR21137:SF35">
    <property type="entry name" value="ODORANT RECEPTOR 19A-RELATED"/>
    <property type="match status" value="1"/>
</dbReference>
<feature type="transmembrane region" description="Helical" evidence="10">
    <location>
        <begin position="270"/>
        <end position="291"/>
    </location>
</feature>
<dbReference type="GO" id="GO:0007165">
    <property type="term" value="P:signal transduction"/>
    <property type="evidence" value="ECO:0007669"/>
    <property type="project" value="UniProtKB-KW"/>
</dbReference>
<reference evidence="11" key="1">
    <citation type="journal article" date="2015" name="Cell. Mol. Life Sci.">
        <title>Identification and functional analysis of olfactory receptor family reveal unusual characteristics of the olfactory system in the migratory locust.</title>
        <authorList>
            <person name="Wang Z."/>
            <person name="Yang P."/>
            <person name="Chen D."/>
            <person name="Jiang F."/>
            <person name="Li Y."/>
            <person name="Wang X."/>
            <person name="Kang L."/>
        </authorList>
    </citation>
    <scope>NUCLEOTIDE SEQUENCE</scope>
</reference>
<dbReference type="PANTHER" id="PTHR21137">
    <property type="entry name" value="ODORANT RECEPTOR"/>
    <property type="match status" value="1"/>
</dbReference>
<evidence type="ECO:0000256" key="1">
    <source>
        <dbReference type="ARBA" id="ARBA00004651"/>
    </source>
</evidence>
<dbReference type="InterPro" id="IPR004117">
    <property type="entry name" value="7tm6_olfct_rcpt"/>
</dbReference>
<evidence type="ECO:0000256" key="6">
    <source>
        <dbReference type="ARBA" id="ARBA00022989"/>
    </source>
</evidence>
<keyword evidence="3" id="KW-0716">Sensory transduction</keyword>
<dbReference type="GO" id="GO:0005886">
    <property type="term" value="C:plasma membrane"/>
    <property type="evidence" value="ECO:0007669"/>
    <property type="project" value="UniProtKB-SubCell"/>
</dbReference>